<dbReference type="InterPro" id="IPR036568">
    <property type="entry name" value="GGCT-like_sf"/>
</dbReference>
<keyword evidence="1" id="KW-0663">Pyridoxal phosphate</keyword>
<evidence type="ECO:0000313" key="5">
    <source>
        <dbReference type="Proteomes" id="UP001565368"/>
    </source>
</evidence>
<evidence type="ECO:0008006" key="6">
    <source>
        <dbReference type="Google" id="ProtNLM"/>
    </source>
</evidence>
<dbReference type="Pfam" id="PF06094">
    <property type="entry name" value="GGACT"/>
    <property type="match status" value="1"/>
</dbReference>
<dbReference type="Proteomes" id="UP001565368">
    <property type="component" value="Unassembled WGS sequence"/>
</dbReference>
<feature type="domain" description="Aminotransferase class V" evidence="2">
    <location>
        <begin position="283"/>
        <end position="361"/>
    </location>
</feature>
<feature type="domain" description="Aminotransferase class V" evidence="2">
    <location>
        <begin position="402"/>
        <end position="591"/>
    </location>
</feature>
<proteinExistence type="predicted"/>
<evidence type="ECO:0000259" key="2">
    <source>
        <dbReference type="Pfam" id="PF00266"/>
    </source>
</evidence>
<dbReference type="InterPro" id="IPR015424">
    <property type="entry name" value="PyrdxlP-dep_Trfase"/>
</dbReference>
<protein>
    <recommendedName>
        <fullName evidence="6">Aminotransferase class V domain-containing protein</fullName>
    </recommendedName>
</protein>
<dbReference type="InterPro" id="IPR009288">
    <property type="entry name" value="AIG2-like_dom"/>
</dbReference>
<dbReference type="Pfam" id="PF00266">
    <property type="entry name" value="Aminotran_5"/>
    <property type="match status" value="2"/>
</dbReference>
<dbReference type="SUPFAM" id="SSF53383">
    <property type="entry name" value="PLP-dependent transferases"/>
    <property type="match status" value="1"/>
</dbReference>
<dbReference type="PANTHER" id="PTHR43092:SF2">
    <property type="entry name" value="HERCYNYLCYSTEINE SULFOXIDE LYASE"/>
    <property type="match status" value="1"/>
</dbReference>
<gene>
    <name evidence="4" type="ORF">Q8F55_000206</name>
</gene>
<dbReference type="Gene3D" id="3.40.640.10">
    <property type="entry name" value="Type I PLP-dependent aspartate aminotransferase-like (Major domain)"/>
    <property type="match status" value="1"/>
</dbReference>
<dbReference type="CDD" id="cd06661">
    <property type="entry name" value="GGCT_like"/>
    <property type="match status" value="1"/>
</dbReference>
<evidence type="ECO:0000256" key="1">
    <source>
        <dbReference type="ARBA" id="ARBA00022898"/>
    </source>
</evidence>
<dbReference type="EMBL" id="JBBXJM010000001">
    <property type="protein sequence ID" value="KAL1412461.1"/>
    <property type="molecule type" value="Genomic_DNA"/>
</dbReference>
<name>A0ABR3QCL5_9TREE</name>
<dbReference type="InterPro" id="IPR015421">
    <property type="entry name" value="PyrdxlP-dep_Trfase_major"/>
</dbReference>
<feature type="domain" description="Gamma-glutamylcyclotransferase AIG2-like" evidence="3">
    <location>
        <begin position="11"/>
        <end position="156"/>
    </location>
</feature>
<evidence type="ECO:0000313" key="4">
    <source>
        <dbReference type="EMBL" id="KAL1412461.1"/>
    </source>
</evidence>
<dbReference type="InterPro" id="IPR013024">
    <property type="entry name" value="GGCT-like"/>
</dbReference>
<dbReference type="InterPro" id="IPR000192">
    <property type="entry name" value="Aminotrans_V_dom"/>
</dbReference>
<evidence type="ECO:0000259" key="3">
    <source>
        <dbReference type="Pfam" id="PF06094"/>
    </source>
</evidence>
<reference evidence="4 5" key="1">
    <citation type="submission" date="2023-08" db="EMBL/GenBank/DDBJ databases">
        <title>Annotated Genome Sequence of Vanrija albida AlHP1.</title>
        <authorList>
            <person name="Herzog R."/>
        </authorList>
    </citation>
    <scope>NUCLEOTIDE SEQUENCE [LARGE SCALE GENOMIC DNA]</scope>
    <source>
        <strain evidence="4 5">AlHP1</strain>
    </source>
</reference>
<dbReference type="GeneID" id="95981249"/>
<keyword evidence="5" id="KW-1185">Reference proteome</keyword>
<dbReference type="SUPFAM" id="SSF110857">
    <property type="entry name" value="Gamma-glutamyl cyclotransferase-like"/>
    <property type="match status" value="1"/>
</dbReference>
<dbReference type="PANTHER" id="PTHR43092">
    <property type="entry name" value="L-CYSTEINE DESULFHYDRASE"/>
    <property type="match status" value="1"/>
</dbReference>
<accession>A0ABR3QCL5</accession>
<organism evidence="4 5">
    <name type="scientific">Vanrija albida</name>
    <dbReference type="NCBI Taxonomy" id="181172"/>
    <lineage>
        <taxon>Eukaryota</taxon>
        <taxon>Fungi</taxon>
        <taxon>Dikarya</taxon>
        <taxon>Basidiomycota</taxon>
        <taxon>Agaricomycotina</taxon>
        <taxon>Tremellomycetes</taxon>
        <taxon>Trichosporonales</taxon>
        <taxon>Trichosporonaceae</taxon>
        <taxon>Vanrija</taxon>
    </lineage>
</organism>
<dbReference type="Gene3D" id="3.10.490.10">
    <property type="entry name" value="Gamma-glutamyl cyclotransferase-like"/>
    <property type="match status" value="1"/>
</dbReference>
<sequence length="662" mass="73232">MPSDSPESFDFFFYGTLLVPAILGRVLGRDASDLKFQDAVLDGYTRHHVKGEDYPTIIDEKGLKGLGVDAAELSADDRLTRGTVVSGLTRQDVDLLDVFEGSEYKRIQAPVQTLTNPRTLADLPPALARPEQRASALSSDASSWGKATAWVYIWNAPIERVDPAIWNVDAFLRDKADVWTTLGDEYADVDAARSQIAAGGAVAGGAAVEGGEFSSDADGLVGKTVPGFPDFGHNMLKEWSFRPGYVNLNHGSYGSTPNDVRIARDKLGDHIEGAPDAFNRLEVEKLIAKSREAVAPLINADADDVVLVPNATHGVNTVISNTDWVDGDIIVVYATTYNAISQTAKYTCDRNPGIRLEIIQLTFPTTHAEIVEKTEALFKKYNQKAKGPRGDSVPNAVAVDGKERVRMVVIDSIASNPGVIYPWEKVVSLAHEYDVLSLVDAAHSIGQHRVDLKKTDPDFWVSNCHKWLMSHRSVAILYVPKRNQRIIRSSYPTGHYYESERYPTTTGHVHPWNFLNQFHWNGTQDFSPVVTVVDTVAFRKKIGGEDRIIAYNHSLAVAGGKRLAKRWNTVLMENDAGELTAAMVNVELPGLPPAVPSEEGRMAKIFYEEFQSHNCWAAVYVHDNKWWTRLSAQVWNELSDFDAVAKAFESVAERVKRGELQQ</sequence>
<comment type="caution">
    <text evidence="4">The sequence shown here is derived from an EMBL/GenBank/DDBJ whole genome shotgun (WGS) entry which is preliminary data.</text>
</comment>
<dbReference type="RefSeq" id="XP_069212405.1">
    <property type="nucleotide sequence ID" value="XM_069348861.1"/>
</dbReference>